<evidence type="ECO:0000256" key="5">
    <source>
        <dbReference type="ARBA" id="ARBA00049117"/>
    </source>
</evidence>
<reference evidence="7" key="1">
    <citation type="submission" date="2020-12" db="EMBL/GenBank/DDBJ databases">
        <title>Metabolic potential, ecology and presence of endohyphal bacteria is reflected in genomic diversity of Mucoromycotina.</title>
        <authorList>
            <person name="Muszewska A."/>
            <person name="Okrasinska A."/>
            <person name="Steczkiewicz K."/>
            <person name="Drgas O."/>
            <person name="Orlowska M."/>
            <person name="Perlinska-Lenart U."/>
            <person name="Aleksandrzak-Piekarczyk T."/>
            <person name="Szatraj K."/>
            <person name="Zielenkiewicz U."/>
            <person name="Pilsyk S."/>
            <person name="Malc E."/>
            <person name="Mieczkowski P."/>
            <person name="Kruszewska J.S."/>
            <person name="Biernat P."/>
            <person name="Pawlowska J."/>
        </authorList>
    </citation>
    <scope>NUCLEOTIDE SEQUENCE</scope>
    <source>
        <strain evidence="7">WA0000067209</strain>
    </source>
</reference>
<dbReference type="Proteomes" id="UP000654370">
    <property type="component" value="Unassembled WGS sequence"/>
</dbReference>
<comment type="caution">
    <text evidence="7">The sequence shown here is derived from an EMBL/GenBank/DDBJ whole genome shotgun (WGS) entry which is preliminary data.</text>
</comment>
<dbReference type="Gene3D" id="3.30.1220.10">
    <property type="entry name" value="CobW-like, C-terminal domain"/>
    <property type="match status" value="1"/>
</dbReference>
<sequence>MSELENKIPVTILTGFLGSGKTTLINYVLKAFHGKKVAVIENEFGEVAVDNDLIVDAGQEIFETQNGCVPCTLVSPHSYNSKVRGDLVRILHELIEQKRGKFDMVLIETTGLADPGPVVQTFFMDKTVQDAFQIDAIVTMVDAKHFQQHLDSEELQQQLAFADRLILNKIDLVPEEADQKDLIANLSAINPSAQVIKSQFGQVSLDEILNIRGFDLEKVLDREPEFLRNDEACDDNDCHDAAHNHSHKRHDISVTSVGIYLPGELDFDLLNGWVQSLLASSGQNIYRMKGILNVKGEEDRFVFQGVHMMFDGQQDRAWRPDEDRTNRMVFIGKDLDREVLTNSFKSCICFKPAIVVYSLPRQEAKRCIQNVIPATQPAENNGHRHRNQFRCDSATTILQASTCSFAFGKRYLDVILLNFQRLLFHGESGYECDIARNDHAGRNVYECFAKRDSIFIH</sequence>
<dbReference type="Gene3D" id="3.40.50.300">
    <property type="entry name" value="P-loop containing nucleotide triphosphate hydrolases"/>
    <property type="match status" value="1"/>
</dbReference>
<dbReference type="EMBL" id="JAEPQZ010000006">
    <property type="protein sequence ID" value="KAG2179764.1"/>
    <property type="molecule type" value="Genomic_DNA"/>
</dbReference>
<evidence type="ECO:0000256" key="1">
    <source>
        <dbReference type="ARBA" id="ARBA00022741"/>
    </source>
</evidence>
<evidence type="ECO:0000256" key="2">
    <source>
        <dbReference type="ARBA" id="ARBA00022801"/>
    </source>
</evidence>
<evidence type="ECO:0000256" key="4">
    <source>
        <dbReference type="ARBA" id="ARBA00034320"/>
    </source>
</evidence>
<dbReference type="Pfam" id="PF07683">
    <property type="entry name" value="CobW_C"/>
    <property type="match status" value="1"/>
</dbReference>
<dbReference type="GO" id="GO:0000166">
    <property type="term" value="F:nucleotide binding"/>
    <property type="evidence" value="ECO:0007669"/>
    <property type="project" value="UniProtKB-KW"/>
</dbReference>
<dbReference type="Pfam" id="PF02492">
    <property type="entry name" value="cobW"/>
    <property type="match status" value="1"/>
</dbReference>
<dbReference type="InterPro" id="IPR051316">
    <property type="entry name" value="Zinc-reg_GTPase_activator"/>
</dbReference>
<keyword evidence="1" id="KW-0547">Nucleotide-binding</keyword>
<proteinExistence type="inferred from homology"/>
<evidence type="ECO:0000259" key="6">
    <source>
        <dbReference type="SMART" id="SM00833"/>
    </source>
</evidence>
<keyword evidence="2" id="KW-0378">Hydrolase</keyword>
<dbReference type="InterPro" id="IPR036627">
    <property type="entry name" value="CobW-likC_sf"/>
</dbReference>
<evidence type="ECO:0000256" key="3">
    <source>
        <dbReference type="ARBA" id="ARBA00023186"/>
    </source>
</evidence>
<dbReference type="SUPFAM" id="SSF90002">
    <property type="entry name" value="Hypothetical protein YjiA, C-terminal domain"/>
    <property type="match status" value="1"/>
</dbReference>
<dbReference type="AlphaFoldDB" id="A0A8H7PUL2"/>
<keyword evidence="8" id="KW-1185">Reference proteome</keyword>
<dbReference type="PANTHER" id="PTHR13748">
    <property type="entry name" value="COBW-RELATED"/>
    <property type="match status" value="1"/>
</dbReference>
<dbReference type="GO" id="GO:0016787">
    <property type="term" value="F:hydrolase activity"/>
    <property type="evidence" value="ECO:0007669"/>
    <property type="project" value="UniProtKB-KW"/>
</dbReference>
<gene>
    <name evidence="7" type="ORF">INT43_003547</name>
</gene>
<dbReference type="InterPro" id="IPR027417">
    <property type="entry name" value="P-loop_NTPase"/>
</dbReference>
<dbReference type="PANTHER" id="PTHR13748:SF62">
    <property type="entry name" value="COBW DOMAIN-CONTAINING PROTEIN"/>
    <property type="match status" value="1"/>
</dbReference>
<feature type="domain" description="CobW C-terminal" evidence="6">
    <location>
        <begin position="254"/>
        <end position="348"/>
    </location>
</feature>
<name>A0A8H7PUL2_MORIS</name>
<dbReference type="GO" id="GO:0005737">
    <property type="term" value="C:cytoplasm"/>
    <property type="evidence" value="ECO:0007669"/>
    <property type="project" value="TreeGrafter"/>
</dbReference>
<dbReference type="InterPro" id="IPR003495">
    <property type="entry name" value="CobW/HypB/UreG_nucleotide-bd"/>
</dbReference>
<dbReference type="SMART" id="SM00833">
    <property type="entry name" value="CobW_C"/>
    <property type="match status" value="1"/>
</dbReference>
<dbReference type="InterPro" id="IPR011629">
    <property type="entry name" value="CobW-like_C"/>
</dbReference>
<organism evidence="7 8">
    <name type="scientific">Mortierella isabellina</name>
    <name type="common">Filamentous fungus</name>
    <name type="synonym">Umbelopsis isabellina</name>
    <dbReference type="NCBI Taxonomy" id="91625"/>
    <lineage>
        <taxon>Eukaryota</taxon>
        <taxon>Fungi</taxon>
        <taxon>Fungi incertae sedis</taxon>
        <taxon>Mucoromycota</taxon>
        <taxon>Mucoromycotina</taxon>
        <taxon>Umbelopsidomycetes</taxon>
        <taxon>Umbelopsidales</taxon>
        <taxon>Umbelopsidaceae</taxon>
        <taxon>Umbelopsis</taxon>
    </lineage>
</organism>
<dbReference type="SUPFAM" id="SSF52540">
    <property type="entry name" value="P-loop containing nucleoside triphosphate hydrolases"/>
    <property type="match status" value="1"/>
</dbReference>
<protein>
    <recommendedName>
        <fullName evidence="6">CobW C-terminal domain-containing protein</fullName>
    </recommendedName>
</protein>
<dbReference type="CDD" id="cd03112">
    <property type="entry name" value="CobW-like"/>
    <property type="match status" value="1"/>
</dbReference>
<keyword evidence="3" id="KW-0143">Chaperone</keyword>
<dbReference type="OrthoDB" id="258627at2759"/>
<accession>A0A8H7PUL2</accession>
<comment type="catalytic activity">
    <reaction evidence="5">
        <text>GTP + H2O = GDP + phosphate + H(+)</text>
        <dbReference type="Rhea" id="RHEA:19669"/>
        <dbReference type="ChEBI" id="CHEBI:15377"/>
        <dbReference type="ChEBI" id="CHEBI:15378"/>
        <dbReference type="ChEBI" id="CHEBI:37565"/>
        <dbReference type="ChEBI" id="CHEBI:43474"/>
        <dbReference type="ChEBI" id="CHEBI:58189"/>
    </reaction>
    <physiologicalReaction direction="left-to-right" evidence="5">
        <dbReference type="Rhea" id="RHEA:19670"/>
    </physiologicalReaction>
</comment>
<evidence type="ECO:0000313" key="8">
    <source>
        <dbReference type="Proteomes" id="UP000654370"/>
    </source>
</evidence>
<evidence type="ECO:0000313" key="7">
    <source>
        <dbReference type="EMBL" id="KAG2179764.1"/>
    </source>
</evidence>
<comment type="similarity">
    <text evidence="4">Belongs to the SIMIBI class G3E GTPase family. ZNG1 subfamily.</text>
</comment>